<dbReference type="VEuPathDB" id="VectorBase:BGLB017266"/>
<dbReference type="VEuPathDB" id="VectorBase:BGLAX_026635"/>
<dbReference type="Proteomes" id="UP000076420">
    <property type="component" value="Unassembled WGS sequence"/>
</dbReference>
<accession>A0A2C9KBK5</accession>
<proteinExistence type="predicted"/>
<name>A0A2C9KBK5_BIOGL</name>
<reference evidence="1" key="1">
    <citation type="submission" date="2020-05" db="UniProtKB">
        <authorList>
            <consortium name="EnsemblMetazoa"/>
        </authorList>
    </citation>
    <scope>IDENTIFICATION</scope>
    <source>
        <strain evidence="1">BB02</strain>
    </source>
</reference>
<evidence type="ECO:0000313" key="2">
    <source>
        <dbReference type="Proteomes" id="UP000076420"/>
    </source>
</evidence>
<sequence>MIASPTKSVLVHGQDSMIFTSQVNVAGPNHTMDRAHFEIKQHGSHYVTLCYVDLSNCGGYEVSNCYCHATNERNVVSIILNLTADTHFSQALLQGTIYHFENKIKSKELMLPYILDLSHPGIHIYINDKIDQLDHCNKTMNQTTALIVVEKADNELQYSFSLQDKKTSVYLRNATNFLFHVVEIKEETVFRIAYQISENPKIRTSIECTVRLLLQETDGADENITIIVCSVTCVSVIIMAIVSTM</sequence>
<evidence type="ECO:0000313" key="1">
    <source>
        <dbReference type="EnsemblMetazoa" id="BGLB017266-PA"/>
    </source>
</evidence>
<protein>
    <submittedName>
        <fullName evidence="1">Uncharacterized protein</fullName>
    </submittedName>
</protein>
<gene>
    <name evidence="1" type="primary">106072767</name>
</gene>
<dbReference type="OrthoDB" id="6123567at2759"/>
<dbReference type="EnsemblMetazoa" id="BGLB017266-RA">
    <property type="protein sequence ID" value="BGLB017266-PA"/>
    <property type="gene ID" value="BGLB017266"/>
</dbReference>
<dbReference type="KEGG" id="bgt:106072767"/>
<organism evidence="1 2">
    <name type="scientific">Biomphalaria glabrata</name>
    <name type="common">Bloodfluke planorb</name>
    <name type="synonym">Freshwater snail</name>
    <dbReference type="NCBI Taxonomy" id="6526"/>
    <lineage>
        <taxon>Eukaryota</taxon>
        <taxon>Metazoa</taxon>
        <taxon>Spiralia</taxon>
        <taxon>Lophotrochozoa</taxon>
        <taxon>Mollusca</taxon>
        <taxon>Gastropoda</taxon>
        <taxon>Heterobranchia</taxon>
        <taxon>Euthyneura</taxon>
        <taxon>Panpulmonata</taxon>
        <taxon>Hygrophila</taxon>
        <taxon>Lymnaeoidea</taxon>
        <taxon>Planorbidae</taxon>
        <taxon>Biomphalaria</taxon>
    </lineage>
</organism>
<dbReference type="AlphaFoldDB" id="A0A2C9KBK5"/>